<feature type="compositionally biased region" description="Low complexity" evidence="1">
    <location>
        <begin position="215"/>
        <end position="224"/>
    </location>
</feature>
<evidence type="ECO:0000313" key="2">
    <source>
        <dbReference type="EMBL" id="KAK3761234.1"/>
    </source>
</evidence>
<protein>
    <submittedName>
        <fullName evidence="2">Uncharacterized protein</fullName>
    </submittedName>
</protein>
<proteinExistence type="predicted"/>
<reference evidence="2" key="1">
    <citation type="journal article" date="2023" name="G3 (Bethesda)">
        <title>A reference genome for the long-term kleptoplast-retaining sea slug Elysia crispata morphotype clarki.</title>
        <authorList>
            <person name="Eastman K.E."/>
            <person name="Pendleton A.L."/>
            <person name="Shaikh M.A."/>
            <person name="Suttiyut T."/>
            <person name="Ogas R."/>
            <person name="Tomko P."/>
            <person name="Gavelis G."/>
            <person name="Widhalm J.R."/>
            <person name="Wisecaver J.H."/>
        </authorList>
    </citation>
    <scope>NUCLEOTIDE SEQUENCE</scope>
    <source>
        <strain evidence="2">ECLA1</strain>
    </source>
</reference>
<organism evidence="2 3">
    <name type="scientific">Elysia crispata</name>
    <name type="common">lettuce slug</name>
    <dbReference type="NCBI Taxonomy" id="231223"/>
    <lineage>
        <taxon>Eukaryota</taxon>
        <taxon>Metazoa</taxon>
        <taxon>Spiralia</taxon>
        <taxon>Lophotrochozoa</taxon>
        <taxon>Mollusca</taxon>
        <taxon>Gastropoda</taxon>
        <taxon>Heterobranchia</taxon>
        <taxon>Euthyneura</taxon>
        <taxon>Panpulmonata</taxon>
        <taxon>Sacoglossa</taxon>
        <taxon>Placobranchoidea</taxon>
        <taxon>Plakobranchidae</taxon>
        <taxon>Elysia</taxon>
    </lineage>
</organism>
<sequence>MFGQYRLSRSMILSLGDASTFSEAESGAATNLSVFMCVSLFTHHVNNTLRIFRRARAVLSQWATWPDLSVLARHSSVWRSICVRLGLTTPPSDPCGAGAVSGHSAAAASCPPSSSEADSLPTAPPSLLTLTVSQCVGLVLLLTLAVLALFRRSSDVTEVKISPDVSKTCENKDNDIGNNEEGKAERKEEGEQHRAQKGRNPGGSNHSSAAPSLGLPRRPFLTPPTRRKHAWGYNSGHGSWRGPRPGSRAPLYRLFSAVVTRRDRRAMAKWLRGWREPSSGRFSLQLSNASEAVDVSGRDKGRSGCHVRSPHGTCLSVSEKCSSTGGQRWDYRALHVTVYLMLAKILVHDVYQPVMARLLQLVEMSSG</sequence>
<gene>
    <name evidence="2" type="ORF">RRG08_022634</name>
</gene>
<dbReference type="Proteomes" id="UP001283361">
    <property type="component" value="Unassembled WGS sequence"/>
</dbReference>
<dbReference type="EMBL" id="JAWDGP010004927">
    <property type="protein sequence ID" value="KAK3761234.1"/>
    <property type="molecule type" value="Genomic_DNA"/>
</dbReference>
<evidence type="ECO:0000256" key="1">
    <source>
        <dbReference type="SAM" id="MobiDB-lite"/>
    </source>
</evidence>
<name>A0AAE1D8C1_9GAST</name>
<keyword evidence="3" id="KW-1185">Reference proteome</keyword>
<evidence type="ECO:0000313" key="3">
    <source>
        <dbReference type="Proteomes" id="UP001283361"/>
    </source>
</evidence>
<comment type="caution">
    <text evidence="2">The sequence shown here is derived from an EMBL/GenBank/DDBJ whole genome shotgun (WGS) entry which is preliminary data.</text>
</comment>
<dbReference type="AlphaFoldDB" id="A0AAE1D8C1"/>
<feature type="compositionally biased region" description="Basic and acidic residues" evidence="1">
    <location>
        <begin position="167"/>
        <end position="194"/>
    </location>
</feature>
<feature type="region of interest" description="Disordered" evidence="1">
    <location>
        <begin position="166"/>
        <end position="246"/>
    </location>
</feature>
<accession>A0AAE1D8C1</accession>